<dbReference type="Proteomes" id="UP001501586">
    <property type="component" value="Unassembled WGS sequence"/>
</dbReference>
<keyword evidence="5 6" id="KW-0472">Membrane</keyword>
<comment type="caution">
    <text evidence="7">The sequence shown here is derived from an EMBL/GenBank/DDBJ whole genome shotgun (WGS) entry which is preliminary data.</text>
</comment>
<dbReference type="InterPro" id="IPR017039">
    <property type="entry name" value="Virul_fac_BrkB"/>
</dbReference>
<keyword evidence="4 6" id="KW-1133">Transmembrane helix</keyword>
<feature type="transmembrane region" description="Helical" evidence="6">
    <location>
        <begin position="189"/>
        <end position="213"/>
    </location>
</feature>
<keyword evidence="8" id="KW-1185">Reference proteome</keyword>
<feature type="transmembrane region" description="Helical" evidence="6">
    <location>
        <begin position="264"/>
        <end position="283"/>
    </location>
</feature>
<evidence type="ECO:0000313" key="7">
    <source>
        <dbReference type="EMBL" id="GAA4283757.1"/>
    </source>
</evidence>
<dbReference type="Pfam" id="PF03631">
    <property type="entry name" value="Virul_fac_BrkB"/>
    <property type="match status" value="1"/>
</dbReference>
<feature type="transmembrane region" description="Helical" evidence="6">
    <location>
        <begin position="78"/>
        <end position="101"/>
    </location>
</feature>
<reference evidence="8" key="1">
    <citation type="journal article" date="2019" name="Int. J. Syst. Evol. Microbiol.">
        <title>The Global Catalogue of Microorganisms (GCM) 10K type strain sequencing project: providing services to taxonomists for standard genome sequencing and annotation.</title>
        <authorList>
            <consortium name="The Broad Institute Genomics Platform"/>
            <consortium name="The Broad Institute Genome Sequencing Center for Infectious Disease"/>
            <person name="Wu L."/>
            <person name="Ma J."/>
        </authorList>
    </citation>
    <scope>NUCLEOTIDE SEQUENCE [LARGE SCALE GENOMIC DNA]</scope>
    <source>
        <strain evidence="8">JCM 17458</strain>
    </source>
</reference>
<evidence type="ECO:0000256" key="4">
    <source>
        <dbReference type="ARBA" id="ARBA00022989"/>
    </source>
</evidence>
<evidence type="ECO:0000256" key="1">
    <source>
        <dbReference type="ARBA" id="ARBA00004651"/>
    </source>
</evidence>
<name>A0ABP8EII5_9MICO</name>
<feature type="transmembrane region" description="Helical" evidence="6">
    <location>
        <begin position="233"/>
        <end position="252"/>
    </location>
</feature>
<keyword evidence="2" id="KW-1003">Cell membrane</keyword>
<evidence type="ECO:0000313" key="8">
    <source>
        <dbReference type="Proteomes" id="UP001501586"/>
    </source>
</evidence>
<feature type="transmembrane region" description="Helical" evidence="6">
    <location>
        <begin position="146"/>
        <end position="168"/>
    </location>
</feature>
<organism evidence="7 8">
    <name type="scientific">Brevibacterium daeguense</name>
    <dbReference type="NCBI Taxonomy" id="909936"/>
    <lineage>
        <taxon>Bacteria</taxon>
        <taxon>Bacillati</taxon>
        <taxon>Actinomycetota</taxon>
        <taxon>Actinomycetes</taxon>
        <taxon>Micrococcales</taxon>
        <taxon>Brevibacteriaceae</taxon>
        <taxon>Brevibacterium</taxon>
    </lineage>
</organism>
<dbReference type="EMBL" id="BAABAZ010000004">
    <property type="protein sequence ID" value="GAA4283757.1"/>
    <property type="molecule type" value="Genomic_DNA"/>
</dbReference>
<proteinExistence type="predicted"/>
<evidence type="ECO:0000256" key="2">
    <source>
        <dbReference type="ARBA" id="ARBA00022475"/>
    </source>
</evidence>
<accession>A0ABP8EII5</accession>
<evidence type="ECO:0000256" key="6">
    <source>
        <dbReference type="SAM" id="Phobius"/>
    </source>
</evidence>
<keyword evidence="3 6" id="KW-0812">Transmembrane</keyword>
<comment type="subcellular location">
    <subcellularLocation>
        <location evidence="1">Cell membrane</location>
        <topology evidence="1">Multi-pass membrane protein</topology>
    </subcellularLocation>
</comment>
<gene>
    <name evidence="7" type="ORF">GCM10022261_12880</name>
</gene>
<feature type="transmembrane region" description="Helical" evidence="6">
    <location>
        <begin position="295"/>
        <end position="325"/>
    </location>
</feature>
<evidence type="ECO:0000256" key="5">
    <source>
        <dbReference type="ARBA" id="ARBA00023136"/>
    </source>
</evidence>
<dbReference type="RefSeq" id="WP_236863825.1">
    <property type="nucleotide sequence ID" value="NZ_BAABAZ010000004.1"/>
</dbReference>
<evidence type="ECO:0000256" key="3">
    <source>
        <dbReference type="ARBA" id="ARBA00022692"/>
    </source>
</evidence>
<protein>
    <submittedName>
        <fullName evidence="7">YihY/virulence factor BrkB family protein</fullName>
    </submittedName>
</protein>
<sequence>MERREKTPTMVNPLDFDALKRREVEALEALERARTEQGRLAALGAHIGWLQARLNTVRPMRVLNLFLYRYGTVMSAGAAYMLFFSVTAAVVASFSVAGLIIGGNRELQELIVVAVDGALPGVIDTGDGGLARPDQLFSTQGFNSTLVVSLIVLVVTSLSWIQGLRSGIRTIFAKPLMDENILVVKLRDLAVMVLVGVMLLIAGVIGLASSLFVEGVLDFLEWDAGGLQWTLTRVLSILVPFVLDVLIAVLLFRVASRIVMPRAALWRATLLAGIGSSALRLLSTQLVFAGGSNPILAPFTAVLGLFFYFFILSIVYLFSAAWAAVVTAELKRKRVAAAARRGSSEGGSTARS</sequence>